<sequence length="70" mass="8477">MQPDMHDDILEHHLTTWAYDAIHRTPMGRMFSEVMFSEVMFFRGYNMLIFRLKTITVRDKTQCYFQPATK</sequence>
<gene>
    <name evidence="1" type="ORF">CEXT_133621</name>
</gene>
<comment type="caution">
    <text evidence="1">The sequence shown here is derived from an EMBL/GenBank/DDBJ whole genome shotgun (WGS) entry which is preliminary data.</text>
</comment>
<reference evidence="1 2" key="1">
    <citation type="submission" date="2021-06" db="EMBL/GenBank/DDBJ databases">
        <title>Caerostris extrusa draft genome.</title>
        <authorList>
            <person name="Kono N."/>
            <person name="Arakawa K."/>
        </authorList>
    </citation>
    <scope>NUCLEOTIDE SEQUENCE [LARGE SCALE GENOMIC DNA]</scope>
</reference>
<proteinExistence type="predicted"/>
<evidence type="ECO:0000313" key="2">
    <source>
        <dbReference type="Proteomes" id="UP001054945"/>
    </source>
</evidence>
<dbReference type="Proteomes" id="UP001054945">
    <property type="component" value="Unassembled WGS sequence"/>
</dbReference>
<name>A0AAV4T326_CAEEX</name>
<dbReference type="AlphaFoldDB" id="A0AAV4T326"/>
<accession>A0AAV4T326</accession>
<protein>
    <submittedName>
        <fullName evidence="1">Uncharacterized protein</fullName>
    </submittedName>
</protein>
<keyword evidence="2" id="KW-1185">Reference proteome</keyword>
<evidence type="ECO:0000313" key="1">
    <source>
        <dbReference type="EMBL" id="GIY39087.1"/>
    </source>
</evidence>
<dbReference type="EMBL" id="BPLR01010401">
    <property type="protein sequence ID" value="GIY39087.1"/>
    <property type="molecule type" value="Genomic_DNA"/>
</dbReference>
<organism evidence="1 2">
    <name type="scientific">Caerostris extrusa</name>
    <name type="common">Bark spider</name>
    <name type="synonym">Caerostris bankana</name>
    <dbReference type="NCBI Taxonomy" id="172846"/>
    <lineage>
        <taxon>Eukaryota</taxon>
        <taxon>Metazoa</taxon>
        <taxon>Ecdysozoa</taxon>
        <taxon>Arthropoda</taxon>
        <taxon>Chelicerata</taxon>
        <taxon>Arachnida</taxon>
        <taxon>Araneae</taxon>
        <taxon>Araneomorphae</taxon>
        <taxon>Entelegynae</taxon>
        <taxon>Araneoidea</taxon>
        <taxon>Araneidae</taxon>
        <taxon>Caerostris</taxon>
    </lineage>
</organism>